<accession>A0A2X4U7S3</accession>
<dbReference type="PANTHER" id="PTHR42839:SF2">
    <property type="entry name" value="ISOCHORISMATE SYNTHASE ENTC"/>
    <property type="match status" value="1"/>
</dbReference>
<evidence type="ECO:0000256" key="1">
    <source>
        <dbReference type="ARBA" id="ARBA00000799"/>
    </source>
</evidence>
<evidence type="ECO:0000313" key="8">
    <source>
        <dbReference type="Proteomes" id="UP000249091"/>
    </source>
</evidence>
<dbReference type="Pfam" id="PF00425">
    <property type="entry name" value="Chorismate_bind"/>
    <property type="match status" value="1"/>
</dbReference>
<dbReference type="EC" id="5.4.4.2" evidence="3"/>
<dbReference type="PRINTS" id="PR00095">
    <property type="entry name" value="ANTSNTHASEI"/>
</dbReference>
<dbReference type="InterPro" id="IPR005801">
    <property type="entry name" value="ADC_synthase"/>
</dbReference>
<dbReference type="EMBL" id="LS483468">
    <property type="protein sequence ID" value="SQI35856.1"/>
    <property type="molecule type" value="Genomic_DNA"/>
</dbReference>
<comment type="similarity">
    <text evidence="2">Belongs to the isochorismate synthase family.</text>
</comment>
<dbReference type="RefSeq" id="WP_072703381.1">
    <property type="nucleotide sequence ID" value="NZ_JAFBBL010000001.1"/>
</dbReference>
<gene>
    <name evidence="7" type="primary">dhbC_2</name>
    <name evidence="7" type="ORF">NCTC10994_03154</name>
</gene>
<dbReference type="Gene3D" id="3.60.120.10">
    <property type="entry name" value="Anthranilate synthase"/>
    <property type="match status" value="1"/>
</dbReference>
<dbReference type="SUPFAM" id="SSF56322">
    <property type="entry name" value="ADC synthase"/>
    <property type="match status" value="1"/>
</dbReference>
<dbReference type="InterPro" id="IPR015890">
    <property type="entry name" value="Chorismate_C"/>
</dbReference>
<dbReference type="InterPro" id="IPR019999">
    <property type="entry name" value="Anth_synth_I-like"/>
</dbReference>
<evidence type="ECO:0000256" key="4">
    <source>
        <dbReference type="ARBA" id="ARBA00023235"/>
    </source>
</evidence>
<dbReference type="InterPro" id="IPR004561">
    <property type="entry name" value="IsoChor_synthase"/>
</dbReference>
<proteinExistence type="inferred from homology"/>
<protein>
    <recommendedName>
        <fullName evidence="3">isochorismate synthase</fullName>
        <ecNumber evidence="3">5.4.4.2</ecNumber>
    </recommendedName>
    <alternativeName>
        <fullName evidence="5">Isochorismate mutase</fullName>
    </alternativeName>
</protein>
<dbReference type="Proteomes" id="UP000249091">
    <property type="component" value="Chromosome 1"/>
</dbReference>
<evidence type="ECO:0000256" key="2">
    <source>
        <dbReference type="ARBA" id="ARBA00005297"/>
    </source>
</evidence>
<dbReference type="STRING" id="1219011.GCA_001895045_03577"/>
<organism evidence="7 8">
    <name type="scientific">Rhodococcus coprophilus</name>
    <dbReference type="NCBI Taxonomy" id="38310"/>
    <lineage>
        <taxon>Bacteria</taxon>
        <taxon>Bacillati</taxon>
        <taxon>Actinomycetota</taxon>
        <taxon>Actinomycetes</taxon>
        <taxon>Mycobacteriales</taxon>
        <taxon>Nocardiaceae</taxon>
        <taxon>Rhodococcus</taxon>
    </lineage>
</organism>
<reference evidence="7 8" key="1">
    <citation type="submission" date="2018-06" db="EMBL/GenBank/DDBJ databases">
        <authorList>
            <consortium name="Pathogen Informatics"/>
            <person name="Doyle S."/>
        </authorList>
    </citation>
    <scope>NUCLEOTIDE SEQUENCE [LARGE SCALE GENOMIC DNA]</scope>
    <source>
        <strain evidence="7 8">NCTC10994</strain>
    </source>
</reference>
<dbReference type="KEGG" id="rcr:NCTC10994_03154"/>
<evidence type="ECO:0000259" key="6">
    <source>
        <dbReference type="Pfam" id="PF00425"/>
    </source>
</evidence>
<dbReference type="PANTHER" id="PTHR42839">
    <property type="entry name" value="ISOCHORISMATE SYNTHASE ENTC"/>
    <property type="match status" value="1"/>
</dbReference>
<sequence>MDGFLLSRADRTVHATGTRRLFDDVASASRALHRGDADLVVGALPFDPTRPVALAQPDHTEITDGPWEAPDDLPDLPEVQRTQEIPLPRVHVARVRALVERLELGEFDKVVAARKVALAAETPIDPLTLAARMVARHPDAATFAVDLSAAGERFWGHTLVGASPELLVSRRGNTVTCRPLAGTAARREDPDDDLRAGKDLLESEKNLAEHRYVVEWIRARLAPLCDELTIPETPELTSTPDVWHLATPITGRLRDAETDALTLATALHPTPAVAGTPTEAAMDAIARVEGDRRFYGGAVGWCNSDGDGDWFVAIRCAELSSDCRRAIAWGGGGIVADSDPHAELDETTAKLRTLLGALGV</sequence>
<dbReference type="NCBIfam" id="TIGR00543">
    <property type="entry name" value="isochor_syn"/>
    <property type="match status" value="1"/>
</dbReference>
<comment type="catalytic activity">
    <reaction evidence="1">
        <text>chorismate = isochorismate</text>
        <dbReference type="Rhea" id="RHEA:18985"/>
        <dbReference type="ChEBI" id="CHEBI:29748"/>
        <dbReference type="ChEBI" id="CHEBI:29780"/>
        <dbReference type="EC" id="5.4.4.2"/>
    </reaction>
</comment>
<feature type="domain" description="Chorismate-utilising enzyme C-terminal" evidence="6">
    <location>
        <begin position="92"/>
        <end position="350"/>
    </location>
</feature>
<evidence type="ECO:0000313" key="7">
    <source>
        <dbReference type="EMBL" id="SQI35856.1"/>
    </source>
</evidence>
<keyword evidence="8" id="KW-1185">Reference proteome</keyword>
<keyword evidence="4 7" id="KW-0413">Isomerase</keyword>
<evidence type="ECO:0000256" key="3">
    <source>
        <dbReference type="ARBA" id="ARBA00012824"/>
    </source>
</evidence>
<dbReference type="GO" id="GO:0008909">
    <property type="term" value="F:isochorismate synthase activity"/>
    <property type="evidence" value="ECO:0007669"/>
    <property type="project" value="UniProtKB-EC"/>
</dbReference>
<dbReference type="AlphaFoldDB" id="A0A2X4U7S3"/>
<name>A0A2X4U7S3_9NOCA</name>
<evidence type="ECO:0000256" key="5">
    <source>
        <dbReference type="ARBA" id="ARBA00041564"/>
    </source>
</evidence>